<accession>A0A2H4IB34</accession>
<dbReference type="EMBL" id="KY984068">
    <property type="protein sequence ID" value="ARW58739.1"/>
    <property type="molecule type" value="Genomic_DNA"/>
</dbReference>
<protein>
    <submittedName>
        <fullName evidence="1">Uncharacterized protein</fullName>
    </submittedName>
</protein>
<proteinExistence type="predicted"/>
<name>A0A2H4IB34_9CAUD</name>
<reference evidence="1 2" key="1">
    <citation type="submission" date="2017-04" db="EMBL/GenBank/DDBJ databases">
        <authorList>
            <person name="Afonso C.L."/>
            <person name="Miller P.J."/>
            <person name="Scott M.A."/>
            <person name="Spackman E."/>
            <person name="Goraichik I."/>
            <person name="Dimitrov K.M."/>
            <person name="Suarez D.L."/>
            <person name="Swayne D.E."/>
        </authorList>
    </citation>
    <scope>NUCLEOTIDE SEQUENCE [LARGE SCALE GENOMIC DNA]</scope>
</reference>
<sequence length="247" mass="28881">MTGYLRNNIAFRRFTAERYIDFYKAKAFMLSEVLDSERHDFTAGAREILLQYLSASESWLRDVECRFILTGSGVVTEVDAADVLTSFADMERNVLAIMEAHPEDFPVPLYETWTDLRQEITPLIGQILTQQLRQDMSESFRLIAEFIIGYMNFTLFNLHEIDYILCKRERPFIYADKIDLSIMECTGVSTPLLRADVYKRHHLLDDYEAPLRAKFSIDDKYINLIEERVAAYQRLRCSLGECDSQFF</sequence>
<organism evidence="1 2">
    <name type="scientific">Erwinia phage vB_EamM_Y3</name>
    <dbReference type="NCBI Taxonomy" id="1983553"/>
    <lineage>
        <taxon>Viruses</taxon>
        <taxon>Duplodnaviria</taxon>
        <taxon>Heunggongvirae</taxon>
        <taxon>Uroviricota</taxon>
        <taxon>Caudoviricetes</taxon>
        <taxon>Sasquatchvirus</taxon>
        <taxon>Sasquatchvirus Y3</taxon>
    </lineage>
</organism>
<keyword evidence="2" id="KW-1185">Reference proteome</keyword>
<evidence type="ECO:0000313" key="1">
    <source>
        <dbReference type="EMBL" id="ARW58739.1"/>
    </source>
</evidence>
<dbReference type="Proteomes" id="UP000240568">
    <property type="component" value="Segment"/>
</dbReference>
<evidence type="ECO:0000313" key="2">
    <source>
        <dbReference type="Proteomes" id="UP000240568"/>
    </source>
</evidence>
<gene>
    <name evidence="1" type="ORF">Y3_099</name>
</gene>